<protein>
    <submittedName>
        <fullName evidence="1">Uncharacterized protein</fullName>
    </submittedName>
</protein>
<dbReference type="Proteomes" id="UP000828251">
    <property type="component" value="Unassembled WGS sequence"/>
</dbReference>
<name>A0A9D3UM00_9ROSI</name>
<keyword evidence="2" id="KW-1185">Reference proteome</keyword>
<reference evidence="1 2" key="1">
    <citation type="journal article" date="2021" name="Plant Biotechnol. J.">
        <title>Multi-omics assisted identification of the key and species-specific regulatory components of drought-tolerant mechanisms in Gossypium stocksii.</title>
        <authorList>
            <person name="Yu D."/>
            <person name="Ke L."/>
            <person name="Zhang D."/>
            <person name="Wu Y."/>
            <person name="Sun Y."/>
            <person name="Mei J."/>
            <person name="Sun J."/>
            <person name="Sun Y."/>
        </authorList>
    </citation>
    <scope>NUCLEOTIDE SEQUENCE [LARGE SCALE GENOMIC DNA]</scope>
    <source>
        <strain evidence="2">cv. E1</strain>
        <tissue evidence="1">Leaf</tissue>
    </source>
</reference>
<comment type="caution">
    <text evidence="1">The sequence shown here is derived from an EMBL/GenBank/DDBJ whole genome shotgun (WGS) entry which is preliminary data.</text>
</comment>
<sequence length="109" mass="12598">MKMVRLKCGFENGINIGAIGSKEGLSLGWKGYQVEHLSHTFLDHCPVLLDTTRKRRDDKRYRAKHFRFEARWCLEQSFEEEVKRNLADSFISIPVKLAKVRSSSNNGIT</sequence>
<evidence type="ECO:0000313" key="1">
    <source>
        <dbReference type="EMBL" id="KAH1047758.1"/>
    </source>
</evidence>
<organism evidence="1 2">
    <name type="scientific">Gossypium stocksii</name>
    <dbReference type="NCBI Taxonomy" id="47602"/>
    <lineage>
        <taxon>Eukaryota</taxon>
        <taxon>Viridiplantae</taxon>
        <taxon>Streptophyta</taxon>
        <taxon>Embryophyta</taxon>
        <taxon>Tracheophyta</taxon>
        <taxon>Spermatophyta</taxon>
        <taxon>Magnoliopsida</taxon>
        <taxon>eudicotyledons</taxon>
        <taxon>Gunneridae</taxon>
        <taxon>Pentapetalae</taxon>
        <taxon>rosids</taxon>
        <taxon>malvids</taxon>
        <taxon>Malvales</taxon>
        <taxon>Malvaceae</taxon>
        <taxon>Malvoideae</taxon>
        <taxon>Gossypium</taxon>
    </lineage>
</organism>
<evidence type="ECO:0000313" key="2">
    <source>
        <dbReference type="Proteomes" id="UP000828251"/>
    </source>
</evidence>
<dbReference type="EMBL" id="JAIQCV010000011">
    <property type="protein sequence ID" value="KAH1047758.1"/>
    <property type="molecule type" value="Genomic_DNA"/>
</dbReference>
<gene>
    <name evidence="1" type="ORF">J1N35_038542</name>
</gene>
<dbReference type="AlphaFoldDB" id="A0A9D3UM00"/>
<proteinExistence type="predicted"/>
<accession>A0A9D3UM00</accession>